<feature type="region of interest" description="Disordered" evidence="1">
    <location>
        <begin position="33"/>
        <end position="55"/>
    </location>
</feature>
<protein>
    <submittedName>
        <fullName evidence="2">Uncharacterized protein</fullName>
    </submittedName>
</protein>
<dbReference type="PATRIC" id="fig|1114964.3.peg.970"/>
<proteinExistence type="predicted"/>
<comment type="caution">
    <text evidence="2">The sequence shown here is derived from an EMBL/GenBank/DDBJ whole genome shotgun (WGS) entry which is preliminary data.</text>
</comment>
<accession>T0GJT3</accession>
<dbReference type="Proteomes" id="UP000015524">
    <property type="component" value="Unassembled WGS sequence"/>
</dbReference>
<dbReference type="PROSITE" id="PS51318">
    <property type="entry name" value="TAT"/>
    <property type="match status" value="1"/>
</dbReference>
<dbReference type="eggNOG" id="COG0667">
    <property type="taxonomic scope" value="Bacteria"/>
</dbReference>
<dbReference type="InterPro" id="IPR006311">
    <property type="entry name" value="TAT_signal"/>
</dbReference>
<dbReference type="AlphaFoldDB" id="T0GJT3"/>
<name>T0GJT3_9SPHN</name>
<evidence type="ECO:0000313" key="3">
    <source>
        <dbReference type="Proteomes" id="UP000015524"/>
    </source>
</evidence>
<organism evidence="2 3">
    <name type="scientific">Sphingobium baderi LL03</name>
    <dbReference type="NCBI Taxonomy" id="1114964"/>
    <lineage>
        <taxon>Bacteria</taxon>
        <taxon>Pseudomonadati</taxon>
        <taxon>Pseudomonadota</taxon>
        <taxon>Alphaproteobacteria</taxon>
        <taxon>Sphingomonadales</taxon>
        <taxon>Sphingomonadaceae</taxon>
        <taxon>Sphingobium</taxon>
    </lineage>
</organism>
<gene>
    <name evidence="2" type="ORF">L485_05020</name>
</gene>
<sequence length="99" mass="10180">MMRVTGNEISRRGLLGAAGGLAAIPLLGAAGTPSHAQAAGSVRGRTQSTGGTGRRMLGSLDFSSVGLGVQNMHRTYQTTIPNRAQMIDIIRAAFRIGSG</sequence>
<dbReference type="EMBL" id="ATIB01000036">
    <property type="protein sequence ID" value="EQB04051.1"/>
    <property type="molecule type" value="Genomic_DNA"/>
</dbReference>
<evidence type="ECO:0000256" key="1">
    <source>
        <dbReference type="SAM" id="MobiDB-lite"/>
    </source>
</evidence>
<keyword evidence="3" id="KW-1185">Reference proteome</keyword>
<reference evidence="2 3" key="1">
    <citation type="journal article" date="2013" name="Genome Announc.">
        <title>Draft Genome Sequence of a Hexachlorocyclohexane-Degrading Bacterium, Sphingobium baderi Strain LL03T.</title>
        <authorList>
            <person name="Kaur J."/>
            <person name="Verma H."/>
            <person name="Tripathi C."/>
            <person name="Khurana J.P."/>
            <person name="Lal R."/>
        </authorList>
    </citation>
    <scope>NUCLEOTIDE SEQUENCE [LARGE SCALE GENOMIC DNA]</scope>
    <source>
        <strain evidence="2 3">LL03</strain>
    </source>
</reference>
<evidence type="ECO:0000313" key="2">
    <source>
        <dbReference type="EMBL" id="EQB04051.1"/>
    </source>
</evidence>